<evidence type="ECO:0000313" key="2">
    <source>
        <dbReference type="EMBL" id="NQE34363.1"/>
    </source>
</evidence>
<feature type="region of interest" description="Disordered" evidence="1">
    <location>
        <begin position="230"/>
        <end position="260"/>
    </location>
</feature>
<dbReference type="RefSeq" id="WP_172186974.1">
    <property type="nucleotide sequence ID" value="NZ_CAWPPK010000224.1"/>
</dbReference>
<proteinExistence type="predicted"/>
<evidence type="ECO:0000313" key="3">
    <source>
        <dbReference type="Proteomes" id="UP000702425"/>
    </source>
</evidence>
<organism evidence="2 3">
    <name type="scientific">Microcoleus asticus IPMA8</name>
    <dbReference type="NCBI Taxonomy" id="2563858"/>
    <lineage>
        <taxon>Bacteria</taxon>
        <taxon>Bacillati</taxon>
        <taxon>Cyanobacteriota</taxon>
        <taxon>Cyanophyceae</taxon>
        <taxon>Oscillatoriophycideae</taxon>
        <taxon>Oscillatoriales</taxon>
        <taxon>Microcoleaceae</taxon>
        <taxon>Microcoleus</taxon>
        <taxon>Microcoleus asticus</taxon>
    </lineage>
</organism>
<dbReference type="EMBL" id="SRRZ01000030">
    <property type="protein sequence ID" value="NQE34363.1"/>
    <property type="molecule type" value="Genomic_DNA"/>
</dbReference>
<dbReference type="Proteomes" id="UP000702425">
    <property type="component" value="Unassembled WGS sequence"/>
</dbReference>
<accession>A0ABX2CXK8</accession>
<feature type="compositionally biased region" description="Basic and acidic residues" evidence="1">
    <location>
        <begin position="242"/>
        <end position="260"/>
    </location>
</feature>
<name>A0ABX2CXK8_9CYAN</name>
<protein>
    <submittedName>
        <fullName evidence="2">Uncharacterized protein</fullName>
    </submittedName>
</protein>
<comment type="caution">
    <text evidence="2">The sequence shown here is derived from an EMBL/GenBank/DDBJ whole genome shotgun (WGS) entry which is preliminary data.</text>
</comment>
<evidence type="ECO:0000256" key="1">
    <source>
        <dbReference type="SAM" id="MobiDB-lite"/>
    </source>
</evidence>
<reference evidence="2 3" key="1">
    <citation type="journal article" date="2020" name="Sci. Rep.">
        <title>A novel cyanobacterial geosmin producer, revising GeoA distribution and dispersion patterns in Bacteria.</title>
        <authorList>
            <person name="Churro C."/>
            <person name="Semedo-Aguiar A.P."/>
            <person name="Silva A.D."/>
            <person name="Pereira-Leal J.B."/>
            <person name="Leite R.B."/>
        </authorList>
    </citation>
    <scope>NUCLEOTIDE SEQUENCE [LARGE SCALE GENOMIC DNA]</scope>
    <source>
        <strain evidence="2 3">IPMA8</strain>
    </source>
</reference>
<gene>
    <name evidence="2" type="ORF">E5S67_02087</name>
</gene>
<keyword evidence="3" id="KW-1185">Reference proteome</keyword>
<sequence length="318" mass="36401">MTRHDTPVEPLAGLVPVAASFNLLVPPTGWEAKPISLTLLLLAGYSAIFPGIIELSRCHPNRPVNTDEQLRQLLQLLKDSPEGSKEQERLKNKLCQLIPDLPGIRKHPYPNIDLEEMMQEAYCGFIKTLSAFLRGIDLENLAADVLRTRVVQRFNKTLNNKVYDQYRRMQQQIFTVSFDAPITSNPGEKFEAQEPIDHTTKNGIDQLIEREQAQNKQRIGRKLWQCIEDDPTGELQNSYPNEKIDKKKPNNPENRRPRPDANSHVLALRLLLQDPPDKLSEIARELNIDYQTLNSHWTRTGLALVKEIGLKFGYQPEE</sequence>